<reference evidence="2" key="1">
    <citation type="submission" date="2024-06" db="UniProtKB">
        <authorList>
            <consortium name="RefSeq"/>
        </authorList>
    </citation>
    <scope>NUCLEOTIDE SEQUENCE [LARGE SCALE GENOMIC DNA]</scope>
    <source>
        <strain evidence="2">MV2-25</strain>
    </source>
</reference>
<dbReference type="AlphaFoldDB" id="A0A6I8UU86"/>
<dbReference type="GeneID" id="4804398"/>
<dbReference type="PANTHER" id="PTHR39951:SF2">
    <property type="entry name" value="IP05660P"/>
    <property type="match status" value="1"/>
</dbReference>
<dbReference type="OMA" id="GEHFINY"/>
<dbReference type="RefSeq" id="XP_001360968.2">
    <property type="nucleotide sequence ID" value="XM_001360931.4"/>
</dbReference>
<dbReference type="InParanoid" id="A0A6I8UU86"/>
<evidence type="ECO:0000313" key="3">
    <source>
        <dbReference type="RefSeq" id="XP_001360968.2"/>
    </source>
</evidence>
<gene>
    <name evidence="3" type="primary">LOC4804398</name>
</gene>
<protein>
    <submittedName>
        <fullName evidence="3">Uncharacterized protein</fullName>
    </submittedName>
</protein>
<feature type="signal peptide" evidence="1">
    <location>
        <begin position="1"/>
        <end position="25"/>
    </location>
</feature>
<accession>A0A6I8UU86</accession>
<evidence type="ECO:0000313" key="2">
    <source>
        <dbReference type="Proteomes" id="UP000001819"/>
    </source>
</evidence>
<keyword evidence="2" id="KW-1185">Reference proteome</keyword>
<evidence type="ECO:0000256" key="1">
    <source>
        <dbReference type="SAM" id="SignalP"/>
    </source>
</evidence>
<reference evidence="3" key="2">
    <citation type="submission" date="2025-08" db="UniProtKB">
        <authorList>
            <consortium name="RefSeq"/>
        </authorList>
    </citation>
    <scope>IDENTIFICATION</scope>
    <source>
        <strain evidence="3">MV-25-SWS-2005</strain>
        <tissue evidence="3">Whole body</tissue>
    </source>
</reference>
<name>A0A6I8UU86_DROPS</name>
<organism evidence="2 3">
    <name type="scientific">Drosophila pseudoobscura pseudoobscura</name>
    <name type="common">Fruit fly</name>
    <dbReference type="NCBI Taxonomy" id="46245"/>
    <lineage>
        <taxon>Eukaryota</taxon>
        <taxon>Metazoa</taxon>
        <taxon>Ecdysozoa</taxon>
        <taxon>Arthropoda</taxon>
        <taxon>Hexapoda</taxon>
        <taxon>Insecta</taxon>
        <taxon>Pterygota</taxon>
        <taxon>Neoptera</taxon>
        <taxon>Endopterygota</taxon>
        <taxon>Diptera</taxon>
        <taxon>Brachycera</taxon>
        <taxon>Muscomorpha</taxon>
        <taxon>Ephydroidea</taxon>
        <taxon>Drosophilidae</taxon>
        <taxon>Drosophila</taxon>
        <taxon>Sophophora</taxon>
    </lineage>
</organism>
<dbReference type="Bgee" id="FBgn0073901">
    <property type="expression patterns" value="Expressed in male reproductive system and 1 other cell type or tissue"/>
</dbReference>
<dbReference type="Proteomes" id="UP000001819">
    <property type="component" value="Chromosome 3"/>
</dbReference>
<sequence length="116" mass="13147">MLHLGFVYLLTLLLVLLQISQPADGIIFRLISETLQNNVAGEPITHQVTQWNFDPDAAKKARSLYYEKNGYRSSKFIERLGAGVDGLHEERRLQQAIRDMGRLGGEHNENYPPSPV</sequence>
<dbReference type="KEGG" id="dpo:4804398"/>
<feature type="chain" id="PRO_5026125329" evidence="1">
    <location>
        <begin position="26"/>
        <end position="116"/>
    </location>
</feature>
<dbReference type="PANTHER" id="PTHR39951">
    <property type="entry name" value="FI22632P1"/>
    <property type="match status" value="1"/>
</dbReference>
<proteinExistence type="predicted"/>
<keyword evidence="1" id="KW-0732">Signal</keyword>